<dbReference type="Gene3D" id="1.10.510.10">
    <property type="entry name" value="Transferase(Phosphotransferase) domain 1"/>
    <property type="match status" value="1"/>
</dbReference>
<reference evidence="18" key="1">
    <citation type="submission" date="2023-06" db="EMBL/GenBank/DDBJ databases">
        <title>Male Hemibagrus guttatus genome.</title>
        <authorList>
            <person name="Bian C."/>
        </authorList>
    </citation>
    <scope>NUCLEOTIDE SEQUENCE</scope>
    <source>
        <strain evidence="18">Male_cb2023</strain>
        <tissue evidence="18">Muscle</tissue>
    </source>
</reference>
<dbReference type="Pfam" id="PF00069">
    <property type="entry name" value="Pkinase"/>
    <property type="match status" value="1"/>
</dbReference>
<proteinExistence type="inferred from homology"/>
<dbReference type="GO" id="GO:0005524">
    <property type="term" value="F:ATP binding"/>
    <property type="evidence" value="ECO:0007669"/>
    <property type="project" value="UniProtKB-UniRule"/>
</dbReference>
<dbReference type="InterPro" id="IPR011009">
    <property type="entry name" value="Kinase-like_dom_sf"/>
</dbReference>
<keyword evidence="16" id="KW-1133">Transmembrane helix</keyword>
<evidence type="ECO:0000256" key="15">
    <source>
        <dbReference type="SAM" id="MobiDB-lite"/>
    </source>
</evidence>
<keyword evidence="7 14" id="KW-0547">Nucleotide-binding</keyword>
<keyword evidence="16" id="KW-0472">Membrane</keyword>
<feature type="binding site" evidence="14">
    <location>
        <position position="420"/>
    </location>
    <ligand>
        <name>ATP</name>
        <dbReference type="ChEBI" id="CHEBI:30616"/>
    </ligand>
</feature>
<keyword evidence="4" id="KW-0813">Transport</keyword>
<evidence type="ECO:0000256" key="11">
    <source>
        <dbReference type="ARBA" id="ARBA00022892"/>
    </source>
</evidence>
<dbReference type="GO" id="GO:0004674">
    <property type="term" value="F:protein serine/threonine kinase activity"/>
    <property type="evidence" value="ECO:0007669"/>
    <property type="project" value="UniProtKB-KW"/>
</dbReference>
<comment type="catalytic activity">
    <reaction evidence="13">
        <text>L-seryl-[protein] + ATP = O-phospho-L-seryl-[protein] + ADP + H(+)</text>
        <dbReference type="Rhea" id="RHEA:17989"/>
        <dbReference type="Rhea" id="RHEA-COMP:9863"/>
        <dbReference type="Rhea" id="RHEA-COMP:11604"/>
        <dbReference type="ChEBI" id="CHEBI:15378"/>
        <dbReference type="ChEBI" id="CHEBI:29999"/>
        <dbReference type="ChEBI" id="CHEBI:30616"/>
        <dbReference type="ChEBI" id="CHEBI:83421"/>
        <dbReference type="ChEBI" id="CHEBI:456216"/>
        <dbReference type="EC" id="2.7.11.1"/>
    </reaction>
</comment>
<dbReference type="InterPro" id="IPR017441">
    <property type="entry name" value="Protein_kinase_ATP_BS"/>
</dbReference>
<feature type="region of interest" description="Disordered" evidence="15">
    <location>
        <begin position="328"/>
        <end position="369"/>
    </location>
</feature>
<organism evidence="18 19">
    <name type="scientific">Hemibagrus guttatus</name>
    <dbReference type="NCBI Taxonomy" id="175788"/>
    <lineage>
        <taxon>Eukaryota</taxon>
        <taxon>Metazoa</taxon>
        <taxon>Chordata</taxon>
        <taxon>Craniata</taxon>
        <taxon>Vertebrata</taxon>
        <taxon>Euteleostomi</taxon>
        <taxon>Actinopterygii</taxon>
        <taxon>Neopterygii</taxon>
        <taxon>Teleostei</taxon>
        <taxon>Ostariophysi</taxon>
        <taxon>Siluriformes</taxon>
        <taxon>Bagridae</taxon>
        <taxon>Hemibagrus</taxon>
    </lineage>
</organism>
<dbReference type="PROSITE" id="PS50011">
    <property type="entry name" value="PROTEIN_KINASE_DOM"/>
    <property type="match status" value="1"/>
</dbReference>
<comment type="similarity">
    <text evidence="2">Belongs to the protein kinase superfamily. CAMK Ser/Thr protein kinase family. PIM subfamily.</text>
</comment>
<evidence type="ECO:0000256" key="1">
    <source>
        <dbReference type="ARBA" id="ARBA00004240"/>
    </source>
</evidence>
<dbReference type="Pfam" id="PF12931">
    <property type="entry name" value="TPR_Sec16"/>
    <property type="match status" value="1"/>
</dbReference>
<evidence type="ECO:0000256" key="13">
    <source>
        <dbReference type="ARBA" id="ARBA00048679"/>
    </source>
</evidence>
<keyword evidence="9" id="KW-0256">Endoplasmic reticulum</keyword>
<comment type="catalytic activity">
    <reaction evidence="12">
        <text>L-threonyl-[protein] + ATP = O-phospho-L-threonyl-[protein] + ADP + H(+)</text>
        <dbReference type="Rhea" id="RHEA:46608"/>
        <dbReference type="Rhea" id="RHEA-COMP:11060"/>
        <dbReference type="Rhea" id="RHEA-COMP:11605"/>
        <dbReference type="ChEBI" id="CHEBI:15378"/>
        <dbReference type="ChEBI" id="CHEBI:30013"/>
        <dbReference type="ChEBI" id="CHEBI:30616"/>
        <dbReference type="ChEBI" id="CHEBI:61977"/>
        <dbReference type="ChEBI" id="CHEBI:456216"/>
        <dbReference type="EC" id="2.7.11.1"/>
    </reaction>
</comment>
<feature type="domain" description="Protein kinase" evidence="17">
    <location>
        <begin position="391"/>
        <end position="627"/>
    </location>
</feature>
<evidence type="ECO:0000256" key="2">
    <source>
        <dbReference type="ARBA" id="ARBA00005505"/>
    </source>
</evidence>
<dbReference type="PANTHER" id="PTHR22984">
    <property type="entry name" value="SERINE/THREONINE-PROTEIN KINASE PIM"/>
    <property type="match status" value="1"/>
</dbReference>
<evidence type="ECO:0000256" key="7">
    <source>
        <dbReference type="ARBA" id="ARBA00022741"/>
    </source>
</evidence>
<evidence type="ECO:0000256" key="4">
    <source>
        <dbReference type="ARBA" id="ARBA00022448"/>
    </source>
</evidence>
<dbReference type="EC" id="2.7.11.1" evidence="3"/>
<dbReference type="GO" id="GO:0007346">
    <property type="term" value="P:regulation of mitotic cell cycle"/>
    <property type="evidence" value="ECO:0007669"/>
    <property type="project" value="TreeGrafter"/>
</dbReference>
<dbReference type="PROSITE" id="PS00108">
    <property type="entry name" value="PROTEIN_KINASE_ST"/>
    <property type="match status" value="1"/>
</dbReference>
<evidence type="ECO:0000256" key="6">
    <source>
        <dbReference type="ARBA" id="ARBA00022679"/>
    </source>
</evidence>
<dbReference type="EMBL" id="JAUCMX010000016">
    <property type="protein sequence ID" value="KAK3520188.1"/>
    <property type="molecule type" value="Genomic_DNA"/>
</dbReference>
<comment type="subcellular location">
    <subcellularLocation>
        <location evidence="1">Endoplasmic reticulum</location>
    </subcellularLocation>
</comment>
<protein>
    <recommendedName>
        <fullName evidence="3">non-specific serine/threonine protein kinase</fullName>
        <ecNumber evidence="3">2.7.11.1</ecNumber>
    </recommendedName>
</protein>
<keyword evidence="5" id="KW-0723">Serine/threonine-protein kinase</keyword>
<evidence type="ECO:0000256" key="8">
    <source>
        <dbReference type="ARBA" id="ARBA00022777"/>
    </source>
</evidence>
<name>A0AAE0UUR6_9TELE</name>
<dbReference type="Proteomes" id="UP001274896">
    <property type="component" value="Unassembled WGS sequence"/>
</dbReference>
<feature type="compositionally biased region" description="Basic and acidic residues" evidence="15">
    <location>
        <begin position="350"/>
        <end position="364"/>
    </location>
</feature>
<dbReference type="InterPro" id="IPR008271">
    <property type="entry name" value="Ser/Thr_kinase_AS"/>
</dbReference>
<evidence type="ECO:0000256" key="10">
    <source>
        <dbReference type="ARBA" id="ARBA00022840"/>
    </source>
</evidence>
<dbReference type="GO" id="GO:0005783">
    <property type="term" value="C:endoplasmic reticulum"/>
    <property type="evidence" value="ECO:0007669"/>
    <property type="project" value="UniProtKB-SubCell"/>
</dbReference>
<dbReference type="PROSITE" id="PS00107">
    <property type="entry name" value="PROTEIN_KINASE_ATP"/>
    <property type="match status" value="1"/>
</dbReference>
<keyword evidence="19" id="KW-1185">Reference proteome</keyword>
<keyword evidence="8" id="KW-0418">Kinase</keyword>
<keyword evidence="16" id="KW-0812">Transmembrane</keyword>
<dbReference type="PANTHER" id="PTHR22984:SF11">
    <property type="entry name" value="AURORA KINASE-RELATED"/>
    <property type="match status" value="1"/>
</dbReference>
<evidence type="ECO:0000256" key="9">
    <source>
        <dbReference type="ARBA" id="ARBA00022824"/>
    </source>
</evidence>
<dbReference type="GO" id="GO:0043066">
    <property type="term" value="P:negative regulation of apoptotic process"/>
    <property type="evidence" value="ECO:0007669"/>
    <property type="project" value="TreeGrafter"/>
</dbReference>
<evidence type="ECO:0000256" key="12">
    <source>
        <dbReference type="ARBA" id="ARBA00047899"/>
    </source>
</evidence>
<evidence type="ECO:0000313" key="18">
    <source>
        <dbReference type="EMBL" id="KAK3520188.1"/>
    </source>
</evidence>
<sequence length="627" mass="70673">MCMCIREFEASLERQVMKIAIIGDRSTPTFDHRMATIVVEGTKVQFYRAFLKMGEILNNNFREVRLPDPHAFFADTPSFMPRPDDGDLDDSMGAVFPGPLMSNTMQKDGLMQFIQCQAHECLQHAEKVDNKEAYLFWQMMELFCRHNGKVIMAQVRYNPLQELRLTEEEGIKNDEHRQAVIKMGDDLASRDMMYAAHICYVAAKVDLGTRSQFDLIGCESLPFGMTVLTAAIERTEVYEYVLSLTSGLAQPNFQMFKLCHASRLVQAEFPDEALQYCEAIARAVITFPTASKGASLNGSFRLQGCGKVPEWMREVMQLHRVKVADANANAVPEQHSTSTGSEIQDSESAESDRSDGSDSSDESHGSYSVTDELPALQYTDLDSEAVLNSRYTMGELLGKGGFGCVYAATRKEDGKEVAVKFMEKDHFIQPMEIVTWSAGKVHAEVALMKIASESPQCSNIIELLEWFEMPDQIILVLERPSPCVDLHEFAESQGGCLTEDQTRGVMKQVIRAVWHCCDRRVLHRDVKAQNLLINTDTLEVKLIDFGCGELLLDVPYRDYAGTLAFSPPEWVMFNMYMGIPATIWGLGILFFNLVCGFYPFESETDIEDGRLEFSPNVSRDSCWNQRP</sequence>
<feature type="transmembrane region" description="Helical" evidence="16">
    <location>
        <begin position="575"/>
        <end position="600"/>
    </location>
</feature>
<dbReference type="AlphaFoldDB" id="A0AAE0UUR6"/>
<keyword evidence="11" id="KW-0931">ER-Golgi transport</keyword>
<evidence type="ECO:0000259" key="17">
    <source>
        <dbReference type="PROSITE" id="PS50011"/>
    </source>
</evidence>
<feature type="compositionally biased region" description="Polar residues" evidence="15">
    <location>
        <begin position="334"/>
        <end position="343"/>
    </location>
</feature>
<accession>A0AAE0UUR6</accession>
<dbReference type="SUPFAM" id="SSF56112">
    <property type="entry name" value="Protein kinase-like (PK-like)"/>
    <property type="match status" value="1"/>
</dbReference>
<evidence type="ECO:0000256" key="3">
    <source>
        <dbReference type="ARBA" id="ARBA00012513"/>
    </source>
</evidence>
<comment type="caution">
    <text evidence="18">The sequence shown here is derived from an EMBL/GenBank/DDBJ whole genome shotgun (WGS) entry which is preliminary data.</text>
</comment>
<evidence type="ECO:0000256" key="16">
    <source>
        <dbReference type="SAM" id="Phobius"/>
    </source>
</evidence>
<keyword evidence="6" id="KW-0808">Transferase</keyword>
<evidence type="ECO:0000313" key="19">
    <source>
        <dbReference type="Proteomes" id="UP001274896"/>
    </source>
</evidence>
<gene>
    <name evidence="18" type="ORF">QTP70_017926</name>
</gene>
<keyword evidence="10 14" id="KW-0067">ATP-binding</keyword>
<dbReference type="InterPro" id="IPR051138">
    <property type="entry name" value="PIM_Ser/Thr_kinase"/>
</dbReference>
<evidence type="ECO:0000256" key="14">
    <source>
        <dbReference type="PROSITE-ProRule" id="PRU10141"/>
    </source>
</evidence>
<evidence type="ECO:0000256" key="5">
    <source>
        <dbReference type="ARBA" id="ARBA00022527"/>
    </source>
</evidence>
<dbReference type="SMART" id="SM00220">
    <property type="entry name" value="S_TKc"/>
    <property type="match status" value="1"/>
</dbReference>
<dbReference type="Gene3D" id="3.30.200.20">
    <property type="entry name" value="Phosphorylase Kinase, domain 1"/>
    <property type="match status" value="1"/>
</dbReference>
<dbReference type="InterPro" id="IPR024298">
    <property type="entry name" value="Sec16_Sec23-bd"/>
</dbReference>
<dbReference type="InterPro" id="IPR000719">
    <property type="entry name" value="Prot_kinase_dom"/>
</dbReference>
<dbReference type="GO" id="GO:0016192">
    <property type="term" value="P:vesicle-mediated transport"/>
    <property type="evidence" value="ECO:0007669"/>
    <property type="project" value="UniProtKB-KW"/>
</dbReference>